<proteinExistence type="predicted"/>
<reference evidence="1" key="1">
    <citation type="submission" date="2021-01" db="EMBL/GenBank/DDBJ databases">
        <authorList>
            <consortium name="Genoscope - CEA"/>
            <person name="William W."/>
        </authorList>
    </citation>
    <scope>NUCLEOTIDE SEQUENCE</scope>
</reference>
<name>A0A8S1RBE5_9CILI</name>
<evidence type="ECO:0000313" key="2">
    <source>
        <dbReference type="Proteomes" id="UP000692954"/>
    </source>
</evidence>
<keyword evidence="2" id="KW-1185">Reference proteome</keyword>
<organism evidence="1 2">
    <name type="scientific">Paramecium sonneborni</name>
    <dbReference type="NCBI Taxonomy" id="65129"/>
    <lineage>
        <taxon>Eukaryota</taxon>
        <taxon>Sar</taxon>
        <taxon>Alveolata</taxon>
        <taxon>Ciliophora</taxon>
        <taxon>Intramacronucleata</taxon>
        <taxon>Oligohymenophorea</taxon>
        <taxon>Peniculida</taxon>
        <taxon>Parameciidae</taxon>
        <taxon>Paramecium</taxon>
    </lineage>
</organism>
<evidence type="ECO:0000313" key="1">
    <source>
        <dbReference type="EMBL" id="CAD8124713.1"/>
    </source>
</evidence>
<dbReference type="OrthoDB" id="286710at2759"/>
<sequence length="208" mass="24377">MGGCLFREKQYEEIKSQPLQTILRDELIVDELEDIRDVVNLKNSEILQITLLNEKCIVLRKYNEKNMNLHIVEIVGNGNMMYLEIHKQLQYAFMQLRHCQNFFIGAVTLKDKCYLILRFMQGLAAQVSVQEIQCLGISENLSVVIKKRFDEKFLCVGVIYIDEMVILVFRQIFLKIKCPVIQKYTSPSNDTLCIIQYEGQIYELKKIL</sequence>
<comment type="caution">
    <text evidence="1">The sequence shown here is derived from an EMBL/GenBank/DDBJ whole genome shotgun (WGS) entry which is preliminary data.</text>
</comment>
<dbReference type="Proteomes" id="UP000692954">
    <property type="component" value="Unassembled WGS sequence"/>
</dbReference>
<protein>
    <submittedName>
        <fullName evidence="1">Uncharacterized protein</fullName>
    </submittedName>
</protein>
<dbReference type="AlphaFoldDB" id="A0A8S1RBE5"/>
<gene>
    <name evidence="1" type="ORF">PSON_ATCC_30995.1.T1530049</name>
</gene>
<accession>A0A8S1RBE5</accession>
<dbReference type="EMBL" id="CAJJDN010000153">
    <property type="protein sequence ID" value="CAD8124713.1"/>
    <property type="molecule type" value="Genomic_DNA"/>
</dbReference>